<keyword evidence="2" id="KW-0217">Developmental protein</keyword>
<dbReference type="PANTHER" id="PTHR45793">
    <property type="entry name" value="HOMEOBOX PROTEIN"/>
    <property type="match status" value="1"/>
</dbReference>
<sequence>MRSFTSYERIQKSPNILHNTRFSFRFFINKSLKQTIYISVKVWFKNRRAKCRQQQKQQQQQQQQTQNGSDKSTRSSSSTKHQKSVTSISSSLSVTQCNKTSTPPITTVNNNNSSNNNNNTSTSSSASSPAVVTQRDSPGYAIKPILGGSPSTATNSTYSTNNVIWSPASIEPCLERSSYSSVSQANCYPHQNYGSYYTNMDYLGSPSAMTHTQLNATYQLTNRFRREREREAILLSTSHFHGHTTICSIIPAKREKPDS</sequence>
<dbReference type="GO" id="GO:0000978">
    <property type="term" value="F:RNA polymerase II cis-regulatory region sequence-specific DNA binding"/>
    <property type="evidence" value="ECO:0007669"/>
    <property type="project" value="TreeGrafter"/>
</dbReference>
<dbReference type="EMBL" id="JAWJWE010000038">
    <property type="protein sequence ID" value="KAK6623366.1"/>
    <property type="molecule type" value="Genomic_DNA"/>
</dbReference>
<keyword evidence="3" id="KW-0238">DNA-binding</keyword>
<dbReference type="Proteomes" id="UP001372834">
    <property type="component" value="Unassembled WGS sequence"/>
</dbReference>
<name>A0AAN8NPZ3_POLSC</name>
<evidence type="ECO:0000256" key="6">
    <source>
        <dbReference type="SAM" id="MobiDB-lite"/>
    </source>
</evidence>
<evidence type="ECO:0000256" key="2">
    <source>
        <dbReference type="ARBA" id="ARBA00022473"/>
    </source>
</evidence>
<accession>A0AAN8NPZ3</accession>
<dbReference type="Gene3D" id="1.10.10.60">
    <property type="entry name" value="Homeodomain-like"/>
    <property type="match status" value="1"/>
</dbReference>
<dbReference type="InterPro" id="IPR001356">
    <property type="entry name" value="HD"/>
</dbReference>
<keyword evidence="4" id="KW-0371">Homeobox</keyword>
<dbReference type="CDD" id="cd00086">
    <property type="entry name" value="homeodomain"/>
    <property type="match status" value="1"/>
</dbReference>
<dbReference type="GO" id="GO:0000981">
    <property type="term" value="F:DNA-binding transcription factor activity, RNA polymerase II-specific"/>
    <property type="evidence" value="ECO:0007669"/>
    <property type="project" value="TreeGrafter"/>
</dbReference>
<evidence type="ECO:0000256" key="3">
    <source>
        <dbReference type="ARBA" id="ARBA00023125"/>
    </source>
</evidence>
<feature type="region of interest" description="Disordered" evidence="6">
    <location>
        <begin position="53"/>
        <end position="134"/>
    </location>
</feature>
<dbReference type="PANTHER" id="PTHR45793:SF5">
    <property type="entry name" value="HOMEOTIC PROTEIN OCELLILESS"/>
    <property type="match status" value="1"/>
</dbReference>
<evidence type="ECO:0000256" key="4">
    <source>
        <dbReference type="ARBA" id="ARBA00023155"/>
    </source>
</evidence>
<evidence type="ECO:0000256" key="1">
    <source>
        <dbReference type="ARBA" id="ARBA00004123"/>
    </source>
</evidence>
<keyword evidence="5" id="KW-0539">Nucleus</keyword>
<comment type="subcellular location">
    <subcellularLocation>
        <location evidence="1">Nucleus</location>
    </subcellularLocation>
</comment>
<organism evidence="7 8">
    <name type="scientific">Polyplax serrata</name>
    <name type="common">Common mouse louse</name>
    <dbReference type="NCBI Taxonomy" id="468196"/>
    <lineage>
        <taxon>Eukaryota</taxon>
        <taxon>Metazoa</taxon>
        <taxon>Ecdysozoa</taxon>
        <taxon>Arthropoda</taxon>
        <taxon>Hexapoda</taxon>
        <taxon>Insecta</taxon>
        <taxon>Pterygota</taxon>
        <taxon>Neoptera</taxon>
        <taxon>Paraneoptera</taxon>
        <taxon>Psocodea</taxon>
        <taxon>Troctomorpha</taxon>
        <taxon>Phthiraptera</taxon>
        <taxon>Anoplura</taxon>
        <taxon>Polyplacidae</taxon>
        <taxon>Polyplax</taxon>
    </lineage>
</organism>
<evidence type="ECO:0008006" key="9">
    <source>
        <dbReference type="Google" id="ProtNLM"/>
    </source>
</evidence>
<proteinExistence type="predicted"/>
<dbReference type="GO" id="GO:0005634">
    <property type="term" value="C:nucleus"/>
    <property type="evidence" value="ECO:0007669"/>
    <property type="project" value="UniProtKB-SubCell"/>
</dbReference>
<comment type="caution">
    <text evidence="7">The sequence shown here is derived from an EMBL/GenBank/DDBJ whole genome shotgun (WGS) entry which is preliminary data.</text>
</comment>
<gene>
    <name evidence="7" type="ORF">RUM43_009218</name>
</gene>
<dbReference type="AlphaFoldDB" id="A0AAN8NPZ3"/>
<evidence type="ECO:0000313" key="8">
    <source>
        <dbReference type="Proteomes" id="UP001372834"/>
    </source>
</evidence>
<evidence type="ECO:0000256" key="5">
    <source>
        <dbReference type="ARBA" id="ARBA00023242"/>
    </source>
</evidence>
<feature type="compositionally biased region" description="Low complexity" evidence="6">
    <location>
        <begin position="54"/>
        <end position="133"/>
    </location>
</feature>
<reference evidence="7 8" key="1">
    <citation type="submission" date="2023-10" db="EMBL/GenBank/DDBJ databases">
        <title>Genomes of two closely related lineages of the louse Polyplax serrata with different host specificities.</title>
        <authorList>
            <person name="Martinu J."/>
            <person name="Tarabai H."/>
            <person name="Stefka J."/>
            <person name="Hypsa V."/>
        </authorList>
    </citation>
    <scope>NUCLEOTIDE SEQUENCE [LARGE SCALE GENOMIC DNA]</scope>
    <source>
        <strain evidence="7">HR10_N</strain>
    </source>
</reference>
<evidence type="ECO:0000313" key="7">
    <source>
        <dbReference type="EMBL" id="KAK6623366.1"/>
    </source>
</evidence>
<protein>
    <recommendedName>
        <fullName evidence="9">Homeobox domain-containing protein</fullName>
    </recommendedName>
</protein>